<dbReference type="InterPro" id="IPR003815">
    <property type="entry name" value="S-ribosylhomocysteinase"/>
</dbReference>
<protein>
    <recommendedName>
        <fullName evidence="5 14">S-ribosylhomocysteine lyase</fullName>
        <ecNumber evidence="4 14">4.4.1.21</ecNumber>
    </recommendedName>
    <alternativeName>
        <fullName evidence="12 14">AI-2 synthesis protein</fullName>
    </alternativeName>
    <alternativeName>
        <fullName evidence="13 14">Autoinducer-2 production protein LuxS</fullName>
    </alternativeName>
</protein>
<organism evidence="15 16">
    <name type="scientific">Deinococcus terrestris</name>
    <dbReference type="NCBI Taxonomy" id="2651870"/>
    <lineage>
        <taxon>Bacteria</taxon>
        <taxon>Thermotogati</taxon>
        <taxon>Deinococcota</taxon>
        <taxon>Deinococci</taxon>
        <taxon>Deinococcales</taxon>
        <taxon>Deinococcaceae</taxon>
        <taxon>Deinococcus</taxon>
    </lineage>
</organism>
<evidence type="ECO:0000313" key="16">
    <source>
        <dbReference type="Proteomes" id="UP000484842"/>
    </source>
</evidence>
<dbReference type="EC" id="4.4.1.21" evidence="4 14"/>
<keyword evidence="16" id="KW-1185">Reference proteome</keyword>
<comment type="cofactor">
    <cofactor evidence="14">
        <name>Fe cation</name>
        <dbReference type="ChEBI" id="CHEBI:24875"/>
    </cofactor>
    <text evidence="14">Binds 1 Fe cation per subunit.</text>
</comment>
<feature type="binding site" evidence="14">
    <location>
        <position position="61"/>
    </location>
    <ligand>
        <name>Fe cation</name>
        <dbReference type="ChEBI" id="CHEBI:24875"/>
    </ligand>
</feature>
<dbReference type="InterPro" id="IPR037005">
    <property type="entry name" value="LuxS_sf"/>
</dbReference>
<evidence type="ECO:0000256" key="14">
    <source>
        <dbReference type="HAMAP-Rule" id="MF_00091"/>
    </source>
</evidence>
<dbReference type="NCBIfam" id="NF002606">
    <property type="entry name" value="PRK02260.2-4"/>
    <property type="match status" value="1"/>
</dbReference>
<gene>
    <name evidence="14" type="primary">luxS</name>
    <name evidence="15" type="ORF">F8S09_09925</name>
</gene>
<keyword evidence="7 14" id="KW-0479">Metal-binding</keyword>
<keyword evidence="9 14" id="KW-0408">Iron</keyword>
<dbReference type="Pfam" id="PF02664">
    <property type="entry name" value="LuxS"/>
    <property type="match status" value="1"/>
</dbReference>
<accession>A0A7X1TS46</accession>
<dbReference type="GO" id="GO:0009372">
    <property type="term" value="P:quorum sensing"/>
    <property type="evidence" value="ECO:0007669"/>
    <property type="project" value="UniProtKB-UniRule"/>
</dbReference>
<evidence type="ECO:0000313" key="15">
    <source>
        <dbReference type="EMBL" id="MPY67002.1"/>
    </source>
</evidence>
<dbReference type="GO" id="GO:0005506">
    <property type="term" value="F:iron ion binding"/>
    <property type="evidence" value="ECO:0007669"/>
    <property type="project" value="InterPro"/>
</dbReference>
<sequence length="158" mass="17299">MSGMANVESFDLDHTKVQAPYVRLAGIKRTPSGDAISKYDLRLLQPNQGAIDPAAIHTLEHLLAGYLRDHLTDVVDVSPMGCRTGMYMAVIGEPNEGGVLRAFEQALRDVEAHDRPIPGVSELECGNYRDHDLTAARQHARDALGQGLKVQETILLSR</sequence>
<evidence type="ECO:0000256" key="4">
    <source>
        <dbReference type="ARBA" id="ARBA00012240"/>
    </source>
</evidence>
<comment type="function">
    <text evidence="11 14">Involved in the synthesis of autoinducer 2 (AI-2) which is secreted by bacteria and is used to communicate both the cell density and the metabolic potential of the environment. The regulation of gene expression in response to changes in cell density is called quorum sensing. Catalyzes the transformation of S-ribosylhomocysteine (RHC) to homocysteine (HC) and 4,5-dihydroxy-2,3-pentadione (DPD).</text>
</comment>
<dbReference type="InterPro" id="IPR011249">
    <property type="entry name" value="Metalloenz_LuxS/M16"/>
</dbReference>
<evidence type="ECO:0000256" key="9">
    <source>
        <dbReference type="ARBA" id="ARBA00023004"/>
    </source>
</evidence>
<dbReference type="AlphaFoldDB" id="A0A7X1TS46"/>
<evidence type="ECO:0000256" key="10">
    <source>
        <dbReference type="ARBA" id="ARBA00023239"/>
    </source>
</evidence>
<dbReference type="PANTHER" id="PTHR35799">
    <property type="entry name" value="S-RIBOSYLHOMOCYSTEINE LYASE"/>
    <property type="match status" value="1"/>
</dbReference>
<evidence type="ECO:0000256" key="7">
    <source>
        <dbReference type="ARBA" id="ARBA00022723"/>
    </source>
</evidence>
<evidence type="ECO:0000256" key="1">
    <source>
        <dbReference type="ARBA" id="ARBA00000297"/>
    </source>
</evidence>
<evidence type="ECO:0000256" key="13">
    <source>
        <dbReference type="ARBA" id="ARBA00031777"/>
    </source>
</evidence>
<proteinExistence type="inferred from homology"/>
<dbReference type="PIRSF" id="PIRSF006160">
    <property type="entry name" value="AI2"/>
    <property type="match status" value="1"/>
</dbReference>
<dbReference type="Gene3D" id="3.30.1360.80">
    <property type="entry name" value="S-ribosylhomocysteinase (LuxS)"/>
    <property type="match status" value="1"/>
</dbReference>
<dbReference type="PRINTS" id="PR01487">
    <property type="entry name" value="LUXSPROTEIN"/>
</dbReference>
<dbReference type="SUPFAM" id="SSF63411">
    <property type="entry name" value="LuxS/MPP-like metallohydrolase"/>
    <property type="match status" value="1"/>
</dbReference>
<comment type="subunit">
    <text evidence="3 14">Homodimer.</text>
</comment>
<keyword evidence="6 14" id="KW-0673">Quorum sensing</keyword>
<feature type="binding site" evidence="14">
    <location>
        <position position="125"/>
    </location>
    <ligand>
        <name>Fe cation</name>
        <dbReference type="ChEBI" id="CHEBI:24875"/>
    </ligand>
</feature>
<comment type="caution">
    <text evidence="15">The sequence shown here is derived from an EMBL/GenBank/DDBJ whole genome shotgun (WGS) entry which is preliminary data.</text>
</comment>
<reference evidence="15 16" key="1">
    <citation type="submission" date="2019-10" db="EMBL/GenBank/DDBJ databases">
        <title>Deinococcus sp. isolated from soil.</title>
        <authorList>
            <person name="Li Y."/>
            <person name="Wang J."/>
        </authorList>
    </citation>
    <scope>NUCLEOTIDE SEQUENCE [LARGE SCALE GENOMIC DNA]</scope>
    <source>
        <strain evidence="15 16">SDU3-2</strain>
    </source>
</reference>
<evidence type="ECO:0000256" key="12">
    <source>
        <dbReference type="ARBA" id="ARBA00030600"/>
    </source>
</evidence>
<dbReference type="GO" id="GO:0043768">
    <property type="term" value="F:S-ribosylhomocysteine lyase activity"/>
    <property type="evidence" value="ECO:0007669"/>
    <property type="project" value="UniProtKB-UniRule"/>
</dbReference>
<dbReference type="HAMAP" id="MF_00091">
    <property type="entry name" value="LuxS"/>
    <property type="match status" value="1"/>
</dbReference>
<evidence type="ECO:0000256" key="3">
    <source>
        <dbReference type="ARBA" id="ARBA00011738"/>
    </source>
</evidence>
<evidence type="ECO:0000256" key="6">
    <source>
        <dbReference type="ARBA" id="ARBA00022654"/>
    </source>
</evidence>
<name>A0A7X1TS46_9DEIO</name>
<evidence type="ECO:0000256" key="8">
    <source>
        <dbReference type="ARBA" id="ARBA00022929"/>
    </source>
</evidence>
<evidence type="ECO:0000256" key="5">
    <source>
        <dbReference type="ARBA" id="ARBA00015130"/>
    </source>
</evidence>
<keyword evidence="8 14" id="KW-0071">Autoinducer synthesis</keyword>
<dbReference type="PANTHER" id="PTHR35799:SF1">
    <property type="entry name" value="S-RIBOSYLHOMOCYSTEINE LYASE"/>
    <property type="match status" value="1"/>
</dbReference>
<keyword evidence="10 14" id="KW-0456">Lyase</keyword>
<evidence type="ECO:0000256" key="11">
    <source>
        <dbReference type="ARBA" id="ARBA00024654"/>
    </source>
</evidence>
<dbReference type="EMBL" id="WBSL01000004">
    <property type="protein sequence ID" value="MPY67002.1"/>
    <property type="molecule type" value="Genomic_DNA"/>
</dbReference>
<feature type="binding site" evidence="14">
    <location>
        <position position="57"/>
    </location>
    <ligand>
        <name>Fe cation</name>
        <dbReference type="ChEBI" id="CHEBI:24875"/>
    </ligand>
</feature>
<evidence type="ECO:0000256" key="2">
    <source>
        <dbReference type="ARBA" id="ARBA00007311"/>
    </source>
</evidence>
<comment type="similarity">
    <text evidence="2 14">Belongs to the LuxS family.</text>
</comment>
<dbReference type="Proteomes" id="UP000484842">
    <property type="component" value="Unassembled WGS sequence"/>
</dbReference>
<comment type="catalytic activity">
    <reaction evidence="1 14">
        <text>S-(5-deoxy-D-ribos-5-yl)-L-homocysteine = (S)-4,5-dihydroxypentane-2,3-dione + L-homocysteine</text>
        <dbReference type="Rhea" id="RHEA:17753"/>
        <dbReference type="ChEBI" id="CHEBI:29484"/>
        <dbReference type="ChEBI" id="CHEBI:58195"/>
        <dbReference type="ChEBI" id="CHEBI:58199"/>
        <dbReference type="EC" id="4.4.1.21"/>
    </reaction>
</comment>